<name>A0ABS6JSC9_9BACI</name>
<dbReference type="Gene3D" id="1.10.150.130">
    <property type="match status" value="1"/>
</dbReference>
<dbReference type="Proteomes" id="UP000790580">
    <property type="component" value="Unassembled WGS sequence"/>
</dbReference>
<protein>
    <submittedName>
        <fullName evidence="3">Uncharacterized protein</fullName>
    </submittedName>
</protein>
<accession>A0ABS6JSC9</accession>
<evidence type="ECO:0000256" key="1">
    <source>
        <dbReference type="ARBA" id="ARBA00023125"/>
    </source>
</evidence>
<dbReference type="EMBL" id="JAHQCR010000020">
    <property type="protein sequence ID" value="MBU9720614.1"/>
    <property type="molecule type" value="Genomic_DNA"/>
</dbReference>
<sequence>MNEKEDVLQTIIDFTEGMIIRRNTDADRTWYYILKGFFEYIQEENTTGYPHYTENTINSYLNYLAEKENSPFLVNRQKDIIISFSKYINKSIDPEKIKNPKVTMEIPLLVEEADINDTENLLYQQVSRIRDEVKKVNQPTYDLLPTIPYEKFRDGMRNYLIFRLIIETGVDDKDILQLNIDSLYDNSIRLNNKKIPLQPYTIELLKEYISFRKEYDKWIFEQKLIQDVNFAGKRINELVTDDEMKHFFTLTLQEKLGEIEDQLTKQLMIEENIQELEDIDDEKLEKEIEALETDADHIAAKINEMKKIIVFERKIADYEFNDALFIINNLRVTSNFITETMKKEAFPIPLLQNTAYKRWEDAGLKATRIKKTYISSDNIEKDNEEHKRILESGFVLPKRSFEYRGE</sequence>
<keyword evidence="1" id="KW-0238">DNA-binding</keyword>
<feature type="coiled-coil region" evidence="2">
    <location>
        <begin position="269"/>
        <end position="308"/>
    </location>
</feature>
<gene>
    <name evidence="3" type="ORF">KS407_04035</name>
</gene>
<evidence type="ECO:0000313" key="3">
    <source>
        <dbReference type="EMBL" id="MBU9720614.1"/>
    </source>
</evidence>
<reference evidence="3 4" key="1">
    <citation type="submission" date="2021-06" db="EMBL/GenBank/DDBJ databases">
        <title>Bacillus sp. RD4P76, an endophyte from a halophyte.</title>
        <authorList>
            <person name="Sun J.-Q."/>
        </authorList>
    </citation>
    <scope>NUCLEOTIDE SEQUENCE [LARGE SCALE GENOMIC DNA]</scope>
    <source>
        <strain evidence="3 4">JCM 17098</strain>
    </source>
</reference>
<dbReference type="InterPro" id="IPR010998">
    <property type="entry name" value="Integrase_recombinase_N"/>
</dbReference>
<comment type="caution">
    <text evidence="3">The sequence shown here is derived from an EMBL/GenBank/DDBJ whole genome shotgun (WGS) entry which is preliminary data.</text>
</comment>
<keyword evidence="2" id="KW-0175">Coiled coil</keyword>
<organism evidence="3 4">
    <name type="scientific">Evansella alkalicola</name>
    <dbReference type="NCBI Taxonomy" id="745819"/>
    <lineage>
        <taxon>Bacteria</taxon>
        <taxon>Bacillati</taxon>
        <taxon>Bacillota</taxon>
        <taxon>Bacilli</taxon>
        <taxon>Bacillales</taxon>
        <taxon>Bacillaceae</taxon>
        <taxon>Evansella</taxon>
    </lineage>
</organism>
<keyword evidence="4" id="KW-1185">Reference proteome</keyword>
<evidence type="ECO:0000256" key="2">
    <source>
        <dbReference type="SAM" id="Coils"/>
    </source>
</evidence>
<evidence type="ECO:0000313" key="4">
    <source>
        <dbReference type="Proteomes" id="UP000790580"/>
    </source>
</evidence>
<dbReference type="RefSeq" id="WP_088075346.1">
    <property type="nucleotide sequence ID" value="NZ_JAHQCR010000020.1"/>
</dbReference>
<proteinExistence type="predicted"/>